<feature type="region of interest" description="Disordered" evidence="1">
    <location>
        <begin position="1"/>
        <end position="33"/>
    </location>
</feature>
<dbReference type="EMBL" id="ASPP01035582">
    <property type="protein sequence ID" value="ETO02522.1"/>
    <property type="molecule type" value="Genomic_DNA"/>
</dbReference>
<accession>X6LN01</accession>
<evidence type="ECO:0000313" key="3">
    <source>
        <dbReference type="Proteomes" id="UP000023152"/>
    </source>
</evidence>
<proteinExistence type="predicted"/>
<protein>
    <submittedName>
        <fullName evidence="2">Uncharacterized protein</fullName>
    </submittedName>
</protein>
<feature type="compositionally biased region" description="Basic and acidic residues" evidence="1">
    <location>
        <begin position="1"/>
        <end position="10"/>
    </location>
</feature>
<reference evidence="2 3" key="1">
    <citation type="journal article" date="2013" name="Curr. Biol.">
        <title>The Genome of the Foraminiferan Reticulomyxa filosa.</title>
        <authorList>
            <person name="Glockner G."/>
            <person name="Hulsmann N."/>
            <person name="Schleicher M."/>
            <person name="Noegel A.A."/>
            <person name="Eichinger L."/>
            <person name="Gallinger C."/>
            <person name="Pawlowski J."/>
            <person name="Sierra R."/>
            <person name="Euteneuer U."/>
            <person name="Pillet L."/>
            <person name="Moustafa A."/>
            <person name="Platzer M."/>
            <person name="Groth M."/>
            <person name="Szafranski K."/>
            <person name="Schliwa M."/>
        </authorList>
    </citation>
    <scope>NUCLEOTIDE SEQUENCE [LARGE SCALE GENOMIC DNA]</scope>
</reference>
<evidence type="ECO:0000256" key="1">
    <source>
        <dbReference type="SAM" id="MobiDB-lite"/>
    </source>
</evidence>
<gene>
    <name evidence="2" type="ORF">RFI_34907</name>
</gene>
<name>X6LN01_RETFI</name>
<comment type="caution">
    <text evidence="2">The sequence shown here is derived from an EMBL/GenBank/DDBJ whole genome shotgun (WGS) entry which is preliminary data.</text>
</comment>
<dbReference type="AlphaFoldDB" id="X6LN01"/>
<organism evidence="2 3">
    <name type="scientific">Reticulomyxa filosa</name>
    <dbReference type="NCBI Taxonomy" id="46433"/>
    <lineage>
        <taxon>Eukaryota</taxon>
        <taxon>Sar</taxon>
        <taxon>Rhizaria</taxon>
        <taxon>Retaria</taxon>
        <taxon>Foraminifera</taxon>
        <taxon>Monothalamids</taxon>
        <taxon>Reticulomyxidae</taxon>
        <taxon>Reticulomyxa</taxon>
    </lineage>
</organism>
<dbReference type="Proteomes" id="UP000023152">
    <property type="component" value="Unassembled WGS sequence"/>
</dbReference>
<keyword evidence="3" id="KW-1185">Reference proteome</keyword>
<evidence type="ECO:0000313" key="2">
    <source>
        <dbReference type="EMBL" id="ETO02522.1"/>
    </source>
</evidence>
<sequence length="103" mass="11953">MKKKKEDEKQSNNSSKRSVGARSQGVGKQEGVAPKTIEMVLDLHIFATLDCAYADGMNRWCSKKEKSENRAKWWSCCCETQSRHRPQEEKIMNRRKKKAKFDS</sequence>